<evidence type="ECO:0000313" key="1">
    <source>
        <dbReference type="EMBL" id="KON87897.1"/>
    </source>
</evidence>
<dbReference type="EMBL" id="LGUF01000007">
    <property type="protein sequence ID" value="KON87897.1"/>
    <property type="molecule type" value="Genomic_DNA"/>
</dbReference>
<dbReference type="OrthoDB" id="2690514at2"/>
<reference evidence="2" key="1">
    <citation type="submission" date="2015-07" db="EMBL/GenBank/DDBJ databases">
        <title>Fjat-10036 dsm4.</title>
        <authorList>
            <person name="Liu B."/>
            <person name="Wang J."/>
            <person name="Zhu Y."/>
            <person name="Liu G."/>
            <person name="Chen Q."/>
            <person name="Chen Z."/>
            <person name="Lan J."/>
            <person name="Che J."/>
            <person name="Ge C."/>
            <person name="Shi H."/>
            <person name="Pan Z."/>
            <person name="Liu X."/>
        </authorList>
    </citation>
    <scope>NUCLEOTIDE SEQUENCE [LARGE SCALE GENOMIC DNA]</scope>
    <source>
        <strain evidence="2">DSM 4</strain>
    </source>
</reference>
<dbReference type="STRING" id="1459.AF332_14370"/>
<evidence type="ECO:0008006" key="3">
    <source>
        <dbReference type="Google" id="ProtNLM"/>
    </source>
</evidence>
<sequence length="375" mass="44734">MAIFIQKKQMKSPNGWLKEELKKRARIQKPKSLSDEEKGVLSQIKRETREWNLNNVTRTKAYSDFYRQHPEIHWALLGHMVSRNGGWNMTDLKGEILSRLLSEREKHSFFSFLERGNWLIFQDAYPQFLIYRESLKRNKPFFSLFPFLNISVFMETVWSRFWSKPDPYILTIALIINEQSYLEKRVIQNPQYKHEVFHKLEFKLQELLSLNHILFPYEKNGVIHMKGQTLNHFESLHERILLGKRLYDVLFKNKDVLALTEQWANVHSHTGSRKDYWPHIFNDVHEGLPGEQYQFQLKSCQLRPGGRRIYSPSLETAWKNVSQNEAELGDWFEDDHVMEYFLELDDMINGEIQHAYCKTLERLELAALAKKAVWN</sequence>
<gene>
    <name evidence="1" type="ORF">AF332_14370</name>
</gene>
<name>A0A0M0GEI0_SPOGL</name>
<accession>A0A0M0GEI0</accession>
<proteinExistence type="predicted"/>
<dbReference type="AlphaFoldDB" id="A0A0M0GEI0"/>
<dbReference type="InterPro" id="IPR019658">
    <property type="entry name" value="DUF2515"/>
</dbReference>
<protein>
    <recommendedName>
        <fullName evidence="3">DUF2515 domain-containing protein</fullName>
    </recommendedName>
</protein>
<dbReference type="RefSeq" id="WP_152966750.1">
    <property type="nucleotide sequence ID" value="NZ_LGUF01000007.1"/>
</dbReference>
<dbReference type="PATRIC" id="fig|1459.3.peg.3106"/>
<keyword evidence="2" id="KW-1185">Reference proteome</keyword>
<dbReference type="Pfam" id="PF10720">
    <property type="entry name" value="DUF2515"/>
    <property type="match status" value="1"/>
</dbReference>
<organism evidence="1 2">
    <name type="scientific">Sporosarcina globispora</name>
    <name type="common">Bacillus globisporus</name>
    <dbReference type="NCBI Taxonomy" id="1459"/>
    <lineage>
        <taxon>Bacteria</taxon>
        <taxon>Bacillati</taxon>
        <taxon>Bacillota</taxon>
        <taxon>Bacilli</taxon>
        <taxon>Bacillales</taxon>
        <taxon>Caryophanaceae</taxon>
        <taxon>Sporosarcina</taxon>
    </lineage>
</organism>
<evidence type="ECO:0000313" key="2">
    <source>
        <dbReference type="Proteomes" id="UP000037109"/>
    </source>
</evidence>
<comment type="caution">
    <text evidence="1">The sequence shown here is derived from an EMBL/GenBank/DDBJ whole genome shotgun (WGS) entry which is preliminary data.</text>
</comment>
<dbReference type="Proteomes" id="UP000037109">
    <property type="component" value="Unassembled WGS sequence"/>
</dbReference>